<keyword evidence="5" id="KW-0547">Nucleotide-binding</keyword>
<dbReference type="OrthoDB" id="1650586at2"/>
<keyword evidence="9" id="KW-1133">Transmembrane helix</keyword>
<feature type="transmembrane region" description="Helical" evidence="9">
    <location>
        <begin position="37"/>
        <end position="61"/>
    </location>
</feature>
<sequence length="614" mass="69734">MLETTIKILIYFFSSVIHFTLFIQIKNIRHSRLLHRMCALNVLILFIWTVLRLLNVIISAATGQIFYPIYLAGSVCVFFLPATLVALSILLVKEKINSILIYILIFAPPSISTLMLFTNSFHHLFIKSYSPNGYSFVFGSYYYVHCTWQLIYATFAVVYLLFFSLKYTNCLTRQILLVVLGIVTPIAVDYLVYATYFSRLPIAIPDSIYTLSYCFTAICLTFAIRRYKFLDMLPIAIRSVVDFISDSFVVIDYKSNVLEVSKNFRERFGQLMDIEENNFFTALNDAGLYQLAGKLTEYVYLSEHSHENAKIEYELTLKNEQRFFEIEIIHIHAHKQFMAILIFFRDMTEHRQVLRLMEENSKQMMEQARLISLQNLIGGISHNIKSPLMSASGGVLALKNQTSKMETLLSGLNLGEKHRECADIIKDMKKWEDSIKNYLVYISDIISAVKEQTTSMNGNLNKSFTVDDVLSKVTILLDFELKKSNCKLDCSVDLERETQIEGDISVLTQILGNIIINATHSYTNGGIIILKAARKGDAVLFTVRDNGKGMPAEVKSKIFNEMITTKGKDGSGLGLYFAGIAIKSKFMGAITLESEEGAGTTVYITIPLKENKNK</sequence>
<feature type="transmembrane region" description="Helical" evidence="9">
    <location>
        <begin position="175"/>
        <end position="196"/>
    </location>
</feature>
<feature type="transmembrane region" description="Helical" evidence="9">
    <location>
        <begin position="6"/>
        <end position="25"/>
    </location>
</feature>
<evidence type="ECO:0000256" key="7">
    <source>
        <dbReference type="ARBA" id="ARBA00022840"/>
    </source>
</evidence>
<dbReference type="Proteomes" id="UP000191554">
    <property type="component" value="Unassembled WGS sequence"/>
</dbReference>
<evidence type="ECO:0000259" key="10">
    <source>
        <dbReference type="PROSITE" id="PS50109"/>
    </source>
</evidence>
<dbReference type="InterPro" id="IPR005467">
    <property type="entry name" value="His_kinase_dom"/>
</dbReference>
<keyword evidence="9" id="KW-0812">Transmembrane</keyword>
<feature type="transmembrane region" description="Helical" evidence="9">
    <location>
        <begin position="141"/>
        <end position="163"/>
    </location>
</feature>
<dbReference type="GO" id="GO:0004673">
    <property type="term" value="F:protein histidine kinase activity"/>
    <property type="evidence" value="ECO:0007669"/>
    <property type="project" value="UniProtKB-EC"/>
</dbReference>
<dbReference type="InterPro" id="IPR036890">
    <property type="entry name" value="HATPase_C_sf"/>
</dbReference>
<evidence type="ECO:0000256" key="4">
    <source>
        <dbReference type="ARBA" id="ARBA00022679"/>
    </source>
</evidence>
<dbReference type="GO" id="GO:0005524">
    <property type="term" value="F:ATP binding"/>
    <property type="evidence" value="ECO:0007669"/>
    <property type="project" value="UniProtKB-KW"/>
</dbReference>
<dbReference type="EMBL" id="MZGX01000010">
    <property type="protein sequence ID" value="OPX44219.1"/>
    <property type="molecule type" value="Genomic_DNA"/>
</dbReference>
<keyword evidence="4 11" id="KW-0808">Transferase</keyword>
<dbReference type="InterPro" id="IPR031621">
    <property type="entry name" value="HisKA_7TM"/>
</dbReference>
<feature type="transmembrane region" description="Helical" evidence="9">
    <location>
        <begin position="67"/>
        <end position="92"/>
    </location>
</feature>
<gene>
    <name evidence="11" type="primary">zraS_2</name>
    <name evidence="11" type="ORF">CLHUN_17730</name>
</gene>
<dbReference type="PANTHER" id="PTHR43065">
    <property type="entry name" value="SENSOR HISTIDINE KINASE"/>
    <property type="match status" value="1"/>
</dbReference>
<comment type="caution">
    <text evidence="11">The sequence shown here is derived from an EMBL/GenBank/DDBJ whole genome shotgun (WGS) entry which is preliminary data.</text>
</comment>
<dbReference type="EC" id="2.7.13.3" evidence="2"/>
<dbReference type="PRINTS" id="PR00344">
    <property type="entry name" value="BCTRLSENSOR"/>
</dbReference>
<reference evidence="11 12" key="1">
    <citation type="submission" date="2017-03" db="EMBL/GenBank/DDBJ databases">
        <title>Genome sequence of Clostridium hungatei DSM 14427.</title>
        <authorList>
            <person name="Poehlein A."/>
            <person name="Daniel R."/>
        </authorList>
    </citation>
    <scope>NUCLEOTIDE SEQUENCE [LARGE SCALE GENOMIC DNA]</scope>
    <source>
        <strain evidence="11 12">DSM 14427</strain>
    </source>
</reference>
<feature type="domain" description="Histidine kinase" evidence="10">
    <location>
        <begin position="379"/>
        <end position="610"/>
    </location>
</feature>
<dbReference type="Gene3D" id="3.30.565.10">
    <property type="entry name" value="Histidine kinase-like ATPase, C-terminal domain"/>
    <property type="match status" value="1"/>
</dbReference>
<feature type="transmembrane region" description="Helical" evidence="9">
    <location>
        <begin position="208"/>
        <end position="224"/>
    </location>
</feature>
<evidence type="ECO:0000256" key="3">
    <source>
        <dbReference type="ARBA" id="ARBA00022553"/>
    </source>
</evidence>
<feature type="transmembrane region" description="Helical" evidence="9">
    <location>
        <begin position="99"/>
        <end position="121"/>
    </location>
</feature>
<evidence type="ECO:0000256" key="6">
    <source>
        <dbReference type="ARBA" id="ARBA00022777"/>
    </source>
</evidence>
<keyword evidence="3" id="KW-0597">Phosphoprotein</keyword>
<keyword evidence="12" id="KW-1185">Reference proteome</keyword>
<evidence type="ECO:0000256" key="1">
    <source>
        <dbReference type="ARBA" id="ARBA00000085"/>
    </source>
</evidence>
<evidence type="ECO:0000313" key="12">
    <source>
        <dbReference type="Proteomes" id="UP000191554"/>
    </source>
</evidence>
<evidence type="ECO:0000313" key="11">
    <source>
        <dbReference type="EMBL" id="OPX44219.1"/>
    </source>
</evidence>
<organism evidence="11 12">
    <name type="scientific">Ruminiclostridium hungatei</name>
    <name type="common">Clostridium hungatei</name>
    <dbReference type="NCBI Taxonomy" id="48256"/>
    <lineage>
        <taxon>Bacteria</taxon>
        <taxon>Bacillati</taxon>
        <taxon>Bacillota</taxon>
        <taxon>Clostridia</taxon>
        <taxon>Eubacteriales</taxon>
        <taxon>Oscillospiraceae</taxon>
        <taxon>Ruminiclostridium</taxon>
    </lineage>
</organism>
<evidence type="ECO:0000256" key="2">
    <source>
        <dbReference type="ARBA" id="ARBA00012438"/>
    </source>
</evidence>
<keyword evidence="6" id="KW-0418">Kinase</keyword>
<keyword evidence="8" id="KW-0902">Two-component regulatory system</keyword>
<dbReference type="InterPro" id="IPR003594">
    <property type="entry name" value="HATPase_dom"/>
</dbReference>
<dbReference type="AlphaFoldDB" id="A0A1V4SJY7"/>
<name>A0A1V4SJY7_RUMHU</name>
<dbReference type="PROSITE" id="PS50109">
    <property type="entry name" value="HIS_KIN"/>
    <property type="match status" value="1"/>
</dbReference>
<evidence type="ECO:0000256" key="9">
    <source>
        <dbReference type="SAM" id="Phobius"/>
    </source>
</evidence>
<dbReference type="SMART" id="SM00387">
    <property type="entry name" value="HATPase_c"/>
    <property type="match status" value="1"/>
</dbReference>
<accession>A0A1V4SJY7</accession>
<evidence type="ECO:0000256" key="8">
    <source>
        <dbReference type="ARBA" id="ARBA00023012"/>
    </source>
</evidence>
<comment type="catalytic activity">
    <reaction evidence="1">
        <text>ATP + protein L-histidine = ADP + protein N-phospho-L-histidine.</text>
        <dbReference type="EC" id="2.7.13.3"/>
    </reaction>
</comment>
<dbReference type="Gene3D" id="3.30.450.20">
    <property type="entry name" value="PAS domain"/>
    <property type="match status" value="1"/>
</dbReference>
<dbReference type="Pfam" id="PF02518">
    <property type="entry name" value="HATPase_c"/>
    <property type="match status" value="1"/>
</dbReference>
<proteinExistence type="predicted"/>
<dbReference type="RefSeq" id="WP_080064221.1">
    <property type="nucleotide sequence ID" value="NZ_MZGX01000010.1"/>
</dbReference>
<dbReference type="SUPFAM" id="SSF55874">
    <property type="entry name" value="ATPase domain of HSP90 chaperone/DNA topoisomerase II/histidine kinase"/>
    <property type="match status" value="1"/>
</dbReference>
<dbReference type="PANTHER" id="PTHR43065:SF10">
    <property type="entry name" value="PEROXIDE STRESS-ACTIVATED HISTIDINE KINASE MAK3"/>
    <property type="match status" value="1"/>
</dbReference>
<dbReference type="STRING" id="48256.CLHUN_17730"/>
<keyword evidence="7" id="KW-0067">ATP-binding</keyword>
<dbReference type="CDD" id="cd00075">
    <property type="entry name" value="HATPase"/>
    <property type="match status" value="1"/>
</dbReference>
<protein>
    <recommendedName>
        <fullName evidence="2">histidine kinase</fullName>
        <ecNumber evidence="2">2.7.13.3</ecNumber>
    </recommendedName>
</protein>
<keyword evidence="9" id="KW-0472">Membrane</keyword>
<dbReference type="Pfam" id="PF16927">
    <property type="entry name" value="HisKA_7TM"/>
    <property type="match status" value="1"/>
</dbReference>
<evidence type="ECO:0000256" key="5">
    <source>
        <dbReference type="ARBA" id="ARBA00022741"/>
    </source>
</evidence>
<dbReference type="Gene3D" id="1.10.287.130">
    <property type="match status" value="1"/>
</dbReference>
<dbReference type="InterPro" id="IPR004358">
    <property type="entry name" value="Sig_transdc_His_kin-like_C"/>
</dbReference>
<dbReference type="GO" id="GO:0000160">
    <property type="term" value="P:phosphorelay signal transduction system"/>
    <property type="evidence" value="ECO:0007669"/>
    <property type="project" value="UniProtKB-KW"/>
</dbReference>